<feature type="transmembrane region" description="Helical" evidence="15">
    <location>
        <begin position="152"/>
        <end position="178"/>
    </location>
</feature>
<feature type="transmembrane region" description="Helical" evidence="15">
    <location>
        <begin position="20"/>
        <end position="38"/>
    </location>
</feature>
<accession>A0A812QND1</accession>
<keyword evidence="10 15" id="KW-0472">Membrane</keyword>
<dbReference type="Pfam" id="PF00520">
    <property type="entry name" value="Ion_trans"/>
    <property type="match status" value="1"/>
</dbReference>
<dbReference type="PROSITE" id="PS00018">
    <property type="entry name" value="EF_HAND_1"/>
    <property type="match status" value="1"/>
</dbReference>
<evidence type="ECO:0000313" key="17">
    <source>
        <dbReference type="EMBL" id="CAE7395774.1"/>
    </source>
</evidence>
<evidence type="ECO:0000256" key="5">
    <source>
        <dbReference type="ARBA" id="ARBA00022692"/>
    </source>
</evidence>
<evidence type="ECO:0000256" key="1">
    <source>
        <dbReference type="ARBA" id="ARBA00004141"/>
    </source>
</evidence>
<evidence type="ECO:0000256" key="6">
    <source>
        <dbReference type="ARBA" id="ARBA00022837"/>
    </source>
</evidence>
<keyword evidence="3" id="KW-0109">Calcium transport</keyword>
<dbReference type="Gene3D" id="1.10.287.70">
    <property type="match status" value="1"/>
</dbReference>
<keyword evidence="5 15" id="KW-0812">Transmembrane</keyword>
<keyword evidence="18" id="KW-1185">Reference proteome</keyword>
<dbReference type="Proteomes" id="UP000604046">
    <property type="component" value="Unassembled WGS sequence"/>
</dbReference>
<keyword evidence="11" id="KW-0325">Glycoprotein</keyword>
<feature type="transmembrane region" description="Helical" evidence="15">
    <location>
        <begin position="45"/>
        <end position="62"/>
    </location>
</feature>
<dbReference type="PANTHER" id="PTHR45628">
    <property type="entry name" value="VOLTAGE-DEPENDENT CALCIUM CHANNEL TYPE A SUBUNIT ALPHA-1"/>
    <property type="match status" value="1"/>
</dbReference>
<protein>
    <submittedName>
        <fullName evidence="17">Catsper1 protein</fullName>
    </submittedName>
</protein>
<evidence type="ECO:0000256" key="8">
    <source>
        <dbReference type="ARBA" id="ARBA00022989"/>
    </source>
</evidence>
<dbReference type="InterPro" id="IPR005821">
    <property type="entry name" value="Ion_trans_dom"/>
</dbReference>
<evidence type="ECO:0000256" key="11">
    <source>
        <dbReference type="ARBA" id="ARBA00023180"/>
    </source>
</evidence>
<dbReference type="PANTHER" id="PTHR45628:SF7">
    <property type="entry name" value="VOLTAGE-DEPENDENT CALCIUM CHANNEL TYPE A SUBUNIT ALPHA-1"/>
    <property type="match status" value="1"/>
</dbReference>
<sequence length="499" mass="55778">MSYVFLLHCSIFTESGWNIYDAFAIFIGLLDSVVLNFVWQPGHRFLLLLLPVLQVLRFGRFFPELGTTMRGISGAMLQGRMYWAMMLLALMIYAFGVLSVNFFSLAFPTDPVREQMFDAVPSAMFTLFHFATLEDYTSTIRHFISVGTTEAYLVACSILTFIVVAHFALLNILTAILVDSILDILPKKSAARLASEKKQLVERLYKVCGDVDSDEDGHLTWDEFRAAEDNSWKEELRKLQISEMDVEKLFGIIDVSDCGKVAAARFVHGLMRMLPGPPERRELLELEYDMHRMWNMLASGQDQMQETLSQLSEELGGLREEIRDKLSADLKQSRAELLGELRQVAASSVAVPPQAPRRKTGAKKLQALVKAGRSVRKAAKQLAELPQQVQQQLAASEPPAFPSQEEIFQQLQSGMEALVQSRKQTPLALEEPRASGDNKAPEVHEAPHEEVAPPPPAARSPEARPEVEAASASSTLRDALRDTLRELACGSEQRLEDCL</sequence>
<organism evidence="17 18">
    <name type="scientific">Symbiodinium natans</name>
    <dbReference type="NCBI Taxonomy" id="878477"/>
    <lineage>
        <taxon>Eukaryota</taxon>
        <taxon>Sar</taxon>
        <taxon>Alveolata</taxon>
        <taxon>Dinophyceae</taxon>
        <taxon>Suessiales</taxon>
        <taxon>Symbiodiniaceae</taxon>
        <taxon>Symbiodinium</taxon>
    </lineage>
</organism>
<evidence type="ECO:0000256" key="10">
    <source>
        <dbReference type="ARBA" id="ARBA00023136"/>
    </source>
</evidence>
<dbReference type="AlphaFoldDB" id="A0A812QND1"/>
<dbReference type="InterPro" id="IPR050599">
    <property type="entry name" value="VDCC_alpha-1_subunit"/>
</dbReference>
<name>A0A812QND1_9DINO</name>
<keyword evidence="8 15" id="KW-1133">Transmembrane helix</keyword>
<dbReference type="InterPro" id="IPR011992">
    <property type="entry name" value="EF-hand-dom_pair"/>
</dbReference>
<dbReference type="SUPFAM" id="SSF81324">
    <property type="entry name" value="Voltage-gated potassium channels"/>
    <property type="match status" value="1"/>
</dbReference>
<feature type="domain" description="Ion transport" evidence="16">
    <location>
        <begin position="12"/>
        <end position="181"/>
    </location>
</feature>
<keyword evidence="9" id="KW-0406">Ion transport</keyword>
<keyword evidence="13" id="KW-0175">Coiled coil</keyword>
<keyword evidence="7" id="KW-0851">Voltage-gated channel</keyword>
<evidence type="ECO:0000256" key="14">
    <source>
        <dbReference type="SAM" id="MobiDB-lite"/>
    </source>
</evidence>
<comment type="subcellular location">
    <subcellularLocation>
        <location evidence="1">Membrane</location>
        <topology evidence="1">Multi-pass membrane protein</topology>
    </subcellularLocation>
</comment>
<evidence type="ECO:0000256" key="9">
    <source>
        <dbReference type="ARBA" id="ARBA00023065"/>
    </source>
</evidence>
<feature type="compositionally biased region" description="Basic and acidic residues" evidence="14">
    <location>
        <begin position="430"/>
        <end position="451"/>
    </location>
</feature>
<dbReference type="Gene3D" id="1.10.238.10">
    <property type="entry name" value="EF-hand"/>
    <property type="match status" value="1"/>
</dbReference>
<dbReference type="OrthoDB" id="10487343at2759"/>
<feature type="transmembrane region" description="Helical" evidence="15">
    <location>
        <begin position="82"/>
        <end position="103"/>
    </location>
</feature>
<evidence type="ECO:0000256" key="15">
    <source>
        <dbReference type="SAM" id="Phobius"/>
    </source>
</evidence>
<evidence type="ECO:0000256" key="3">
    <source>
        <dbReference type="ARBA" id="ARBA00022568"/>
    </source>
</evidence>
<evidence type="ECO:0000313" key="18">
    <source>
        <dbReference type="Proteomes" id="UP000604046"/>
    </source>
</evidence>
<evidence type="ECO:0000256" key="4">
    <source>
        <dbReference type="ARBA" id="ARBA00022673"/>
    </source>
</evidence>
<evidence type="ECO:0000256" key="13">
    <source>
        <dbReference type="SAM" id="Coils"/>
    </source>
</evidence>
<comment type="caution">
    <text evidence="17">The sequence shown here is derived from an EMBL/GenBank/DDBJ whole genome shotgun (WGS) entry which is preliminary data.</text>
</comment>
<evidence type="ECO:0000256" key="7">
    <source>
        <dbReference type="ARBA" id="ARBA00022882"/>
    </source>
</evidence>
<evidence type="ECO:0000259" key="16">
    <source>
        <dbReference type="Pfam" id="PF00520"/>
    </source>
</evidence>
<evidence type="ECO:0000256" key="2">
    <source>
        <dbReference type="ARBA" id="ARBA00022448"/>
    </source>
</evidence>
<proteinExistence type="predicted"/>
<dbReference type="InterPro" id="IPR018247">
    <property type="entry name" value="EF_Hand_1_Ca_BS"/>
</dbReference>
<feature type="region of interest" description="Disordered" evidence="14">
    <location>
        <begin position="418"/>
        <end position="477"/>
    </location>
</feature>
<keyword evidence="4" id="KW-0107">Calcium channel</keyword>
<evidence type="ECO:0000256" key="12">
    <source>
        <dbReference type="ARBA" id="ARBA00023303"/>
    </source>
</evidence>
<keyword evidence="12" id="KW-0407">Ion channel</keyword>
<dbReference type="GO" id="GO:0005891">
    <property type="term" value="C:voltage-gated calcium channel complex"/>
    <property type="evidence" value="ECO:0007669"/>
    <property type="project" value="TreeGrafter"/>
</dbReference>
<dbReference type="SUPFAM" id="SSF47473">
    <property type="entry name" value="EF-hand"/>
    <property type="match status" value="1"/>
</dbReference>
<keyword evidence="2" id="KW-0813">Transport</keyword>
<reference evidence="17" key="1">
    <citation type="submission" date="2021-02" db="EMBL/GenBank/DDBJ databases">
        <authorList>
            <person name="Dougan E. K."/>
            <person name="Rhodes N."/>
            <person name="Thang M."/>
            <person name="Chan C."/>
        </authorList>
    </citation>
    <scope>NUCLEOTIDE SEQUENCE</scope>
</reference>
<feature type="coiled-coil region" evidence="13">
    <location>
        <begin position="301"/>
        <end position="328"/>
    </location>
</feature>
<keyword evidence="6" id="KW-0106">Calcium</keyword>
<dbReference type="EMBL" id="CAJNDS010002257">
    <property type="protein sequence ID" value="CAE7395774.1"/>
    <property type="molecule type" value="Genomic_DNA"/>
</dbReference>
<dbReference type="GO" id="GO:0098703">
    <property type="term" value="P:calcium ion import across plasma membrane"/>
    <property type="evidence" value="ECO:0007669"/>
    <property type="project" value="TreeGrafter"/>
</dbReference>
<dbReference type="GO" id="GO:0008331">
    <property type="term" value="F:high voltage-gated calcium channel activity"/>
    <property type="evidence" value="ECO:0007669"/>
    <property type="project" value="TreeGrafter"/>
</dbReference>
<gene>
    <name evidence="17" type="primary">Catsper1</name>
    <name evidence="17" type="ORF">SNAT2548_LOCUS21555</name>
</gene>